<gene>
    <name evidence="1" type="ORF">CJD36_001550</name>
</gene>
<proteinExistence type="predicted"/>
<name>A0A2S7T0Q0_9BACT</name>
<evidence type="ECO:0000313" key="2">
    <source>
        <dbReference type="Proteomes" id="UP000239872"/>
    </source>
</evidence>
<organism evidence="1 2">
    <name type="scientific">Flavipsychrobacter stenotrophus</name>
    <dbReference type="NCBI Taxonomy" id="2077091"/>
    <lineage>
        <taxon>Bacteria</taxon>
        <taxon>Pseudomonadati</taxon>
        <taxon>Bacteroidota</taxon>
        <taxon>Chitinophagia</taxon>
        <taxon>Chitinophagales</taxon>
        <taxon>Chitinophagaceae</taxon>
        <taxon>Flavipsychrobacter</taxon>
    </lineage>
</organism>
<dbReference type="EMBL" id="PPSL01000001">
    <property type="protein sequence ID" value="PQJ12461.1"/>
    <property type="molecule type" value="Genomic_DNA"/>
</dbReference>
<dbReference type="OrthoDB" id="8481042at2"/>
<dbReference type="Proteomes" id="UP000239872">
    <property type="component" value="Unassembled WGS sequence"/>
</dbReference>
<dbReference type="RefSeq" id="WP_105037345.1">
    <property type="nucleotide sequence ID" value="NZ_PPSL01000001.1"/>
</dbReference>
<keyword evidence="2" id="KW-1185">Reference proteome</keyword>
<reference evidence="1 2" key="1">
    <citation type="submission" date="2018-01" db="EMBL/GenBank/DDBJ databases">
        <title>A novel member of the phylum Bacteroidetes isolated from glacier ice.</title>
        <authorList>
            <person name="Liu Q."/>
            <person name="Xin Y.-H."/>
        </authorList>
    </citation>
    <scope>NUCLEOTIDE SEQUENCE [LARGE SCALE GENOMIC DNA]</scope>
    <source>
        <strain evidence="1 2">RB1R16</strain>
    </source>
</reference>
<protein>
    <submittedName>
        <fullName evidence="1">Uncharacterized protein</fullName>
    </submittedName>
</protein>
<comment type="caution">
    <text evidence="1">The sequence shown here is derived from an EMBL/GenBank/DDBJ whole genome shotgun (WGS) entry which is preliminary data.</text>
</comment>
<dbReference type="AlphaFoldDB" id="A0A2S7T0Q0"/>
<evidence type="ECO:0000313" key="1">
    <source>
        <dbReference type="EMBL" id="PQJ12461.1"/>
    </source>
</evidence>
<accession>A0A2S7T0Q0</accession>
<sequence>MKIVRVTYTTNAVYSVTNKANISAVMSELQKMNVPGINYHVCVSSDDKSFTHTAFFKSDEDECILLELPLFKNFQQQLKASMPEVGPKQELLSLVGSSKAIF</sequence>